<reference evidence="3" key="1">
    <citation type="journal article" date="2023" name="Plant J.">
        <title>The genome of the king protea, Protea cynaroides.</title>
        <authorList>
            <person name="Chang J."/>
            <person name="Duong T.A."/>
            <person name="Schoeman C."/>
            <person name="Ma X."/>
            <person name="Roodt D."/>
            <person name="Barker N."/>
            <person name="Li Z."/>
            <person name="Van de Peer Y."/>
            <person name="Mizrachi E."/>
        </authorList>
    </citation>
    <scope>NUCLEOTIDE SEQUENCE</scope>
    <source>
        <tissue evidence="3">Young leaves</tissue>
    </source>
</reference>
<dbReference type="AlphaFoldDB" id="A0A9Q0K0J9"/>
<proteinExistence type="predicted"/>
<comment type="caution">
    <text evidence="3">The sequence shown here is derived from an EMBL/GenBank/DDBJ whole genome shotgun (WGS) entry which is preliminary data.</text>
</comment>
<name>A0A9Q0K0J9_9MAGN</name>
<dbReference type="Proteomes" id="UP001141806">
    <property type="component" value="Unassembled WGS sequence"/>
</dbReference>
<protein>
    <submittedName>
        <fullName evidence="3">Uncharacterized protein</fullName>
    </submittedName>
</protein>
<sequence length="583" mass="66274">MNHGLHLNVKRFGVLIPHSTGAEGSPLLAEKTVGEPKTMVKSITTSKKWVWRATAACVHTRRIGISNGNLERITTSRGDAVGEHKIKGGNNNFNTNGDAVSVLVQSIQKAHEKVTPLPPKCSIFRVPEPMRKIKSEAYTPRLVSIGPFHHNKKHLKPMEELKLQCLYDLLGRESPANLGKSVVEKLGKCVAAMIELEGKARGCYSEIIQVEPKNEFVKMMLIDGCFILELILRTTLDEPRRNEPILNATWMLQVIKSDLLLLENQLPLFVLEHLYNLLIGNSNYINGLGPFTLRNRVFNFLRDFVPPPQTNTSQSSLTQKNTSEESSMAKIAKIPKIFNDRLRGTRRSEKKDQVDVEAPFLKDKEISKEEPDENTQVMHLLDFKRHLLLPPTMKNVTRGKFTCTRSATELKEASVKFDKEELTKKCLLDITFTDGVLRIPSMKIEDSTESMLRNLIALEQFYGAYDQDITYYAAFIDRLIDTPKDVELLRKKGIIENLLGKPEDVAILFNDLVKEVIIPEDKYYLFSVCEGLENYYNIPRHRWKASLMHNYCNTPWAFISFLAAVVLLILTAMQTVFSFLQVT</sequence>
<keyword evidence="2" id="KW-0812">Transmembrane</keyword>
<dbReference type="InterPro" id="IPR004158">
    <property type="entry name" value="DUF247_pln"/>
</dbReference>
<evidence type="ECO:0000256" key="1">
    <source>
        <dbReference type="SAM" id="MobiDB-lite"/>
    </source>
</evidence>
<evidence type="ECO:0000256" key="2">
    <source>
        <dbReference type="SAM" id="Phobius"/>
    </source>
</evidence>
<dbReference type="Pfam" id="PF03140">
    <property type="entry name" value="DUF247"/>
    <property type="match status" value="1"/>
</dbReference>
<keyword evidence="4" id="KW-1185">Reference proteome</keyword>
<keyword evidence="2" id="KW-1133">Transmembrane helix</keyword>
<evidence type="ECO:0000313" key="4">
    <source>
        <dbReference type="Proteomes" id="UP001141806"/>
    </source>
</evidence>
<feature type="transmembrane region" description="Helical" evidence="2">
    <location>
        <begin position="556"/>
        <end position="580"/>
    </location>
</feature>
<keyword evidence="2" id="KW-0472">Membrane</keyword>
<dbReference type="EMBL" id="JAMYWD010000010">
    <property type="protein sequence ID" value="KAJ4958711.1"/>
    <property type="molecule type" value="Genomic_DNA"/>
</dbReference>
<dbReference type="PANTHER" id="PTHR31170">
    <property type="entry name" value="BNAC04G53230D PROTEIN"/>
    <property type="match status" value="1"/>
</dbReference>
<dbReference type="OrthoDB" id="1589813at2759"/>
<feature type="compositionally biased region" description="Polar residues" evidence="1">
    <location>
        <begin position="310"/>
        <end position="326"/>
    </location>
</feature>
<gene>
    <name evidence="3" type="ORF">NE237_025822</name>
</gene>
<organism evidence="3 4">
    <name type="scientific">Protea cynaroides</name>
    <dbReference type="NCBI Taxonomy" id="273540"/>
    <lineage>
        <taxon>Eukaryota</taxon>
        <taxon>Viridiplantae</taxon>
        <taxon>Streptophyta</taxon>
        <taxon>Embryophyta</taxon>
        <taxon>Tracheophyta</taxon>
        <taxon>Spermatophyta</taxon>
        <taxon>Magnoliopsida</taxon>
        <taxon>Proteales</taxon>
        <taxon>Proteaceae</taxon>
        <taxon>Protea</taxon>
    </lineage>
</organism>
<accession>A0A9Q0K0J9</accession>
<feature type="region of interest" description="Disordered" evidence="1">
    <location>
        <begin position="309"/>
        <end position="328"/>
    </location>
</feature>
<evidence type="ECO:0000313" key="3">
    <source>
        <dbReference type="EMBL" id="KAJ4958711.1"/>
    </source>
</evidence>
<dbReference type="PANTHER" id="PTHR31170:SF25">
    <property type="entry name" value="BNAA09G04570D PROTEIN"/>
    <property type="match status" value="1"/>
</dbReference>